<sequence>MEKTKISLLTICASELIYVFCSKEAIVNQADSSFTDQLISREPKAEADHETKTSFTTAVPGICNNITVEKPTAEAYPKVFNLDFGNTNSTENEITKNGKLKITLSGPLTTTGSEMKVERIDYAVNGIKLEGTIVYTNTTADDTFPEWTGKVENAKLIDRNGKVYTKNGFHVVQQTEGFSTTTLEDKVYEIIEGEYVVTSDTGGKLTLTIHEALVKKYSCAFISKGKLKIEGGFLNGIIDYGNNECDPKYTYTHEGGTLYTFGV</sequence>
<dbReference type="EMBL" id="JAGFBV010000048">
    <property type="protein sequence ID" value="MBP4140073.1"/>
    <property type="molecule type" value="Genomic_DNA"/>
</dbReference>
<organism evidence="1 2">
    <name type="scientific">Flavobacterium geliluteum</name>
    <dbReference type="NCBI Taxonomy" id="2816120"/>
    <lineage>
        <taxon>Bacteria</taxon>
        <taxon>Pseudomonadati</taxon>
        <taxon>Bacteroidota</taxon>
        <taxon>Flavobacteriia</taxon>
        <taxon>Flavobacteriales</taxon>
        <taxon>Flavobacteriaceae</taxon>
        <taxon>Flavobacterium</taxon>
    </lineage>
</organism>
<accession>A0A940X7Y9</accession>
<proteinExistence type="predicted"/>
<protein>
    <submittedName>
        <fullName evidence="1">Uncharacterized protein</fullName>
    </submittedName>
</protein>
<name>A0A940X7Y9_9FLAO</name>
<comment type="caution">
    <text evidence="1">The sequence shown here is derived from an EMBL/GenBank/DDBJ whole genome shotgun (WGS) entry which is preliminary data.</text>
</comment>
<dbReference type="RefSeq" id="WP_210668401.1">
    <property type="nucleotide sequence ID" value="NZ_JAGFBV010000048.1"/>
</dbReference>
<reference evidence="1 2" key="1">
    <citation type="submission" date="2021-03" db="EMBL/GenBank/DDBJ databases">
        <title>Flavobacterium Flabelliformis Sp. Nov. And Flavobacterium Geliluteum Sp. Nov., Two Novel Multidrug Resistant Psychrophilic Species Isolated From Antarctica.</title>
        <authorList>
            <person name="Kralova S."/>
            <person name="Busse H.J."/>
            <person name="Bezdicek M."/>
            <person name="Nykrynova M."/>
            <person name="Kroupova E."/>
            <person name="Krsek D."/>
            <person name="Sedlacek I."/>
        </authorList>
    </citation>
    <scope>NUCLEOTIDE SEQUENCE [LARGE SCALE GENOMIC DNA]</scope>
    <source>
        <strain evidence="1 2">P7388</strain>
    </source>
</reference>
<dbReference type="AlphaFoldDB" id="A0A940X7Y9"/>
<evidence type="ECO:0000313" key="1">
    <source>
        <dbReference type="EMBL" id="MBP4140073.1"/>
    </source>
</evidence>
<keyword evidence="2" id="KW-1185">Reference proteome</keyword>
<evidence type="ECO:0000313" key="2">
    <source>
        <dbReference type="Proteomes" id="UP000675047"/>
    </source>
</evidence>
<dbReference type="Proteomes" id="UP000675047">
    <property type="component" value="Unassembled WGS sequence"/>
</dbReference>
<gene>
    <name evidence="1" type="ORF">J3495_18530</name>
</gene>